<keyword evidence="2" id="KW-0732">Signal</keyword>
<feature type="signal peptide" evidence="2">
    <location>
        <begin position="1"/>
        <end position="22"/>
    </location>
</feature>
<dbReference type="HOGENOM" id="CLU_070423_0_0_1"/>
<dbReference type="InterPro" id="IPR031983">
    <property type="entry name" value="DUF4786"/>
</dbReference>
<dbReference type="Pfam" id="PF16027">
    <property type="entry name" value="DUF4786"/>
    <property type="match status" value="1"/>
</dbReference>
<dbReference type="EMBL" id="CH933806">
    <property type="protein sequence ID" value="EDW16161.1"/>
    <property type="molecule type" value="Genomic_DNA"/>
</dbReference>
<dbReference type="AlphaFoldDB" id="B4K5D5"/>
<dbReference type="OMA" id="APDMFYP"/>
<dbReference type="PhylomeDB" id="B4K5D5"/>
<evidence type="ECO:0008006" key="5">
    <source>
        <dbReference type="Google" id="ProtNLM"/>
    </source>
</evidence>
<accession>B4K5D5</accession>
<evidence type="ECO:0000313" key="4">
    <source>
        <dbReference type="Proteomes" id="UP000009192"/>
    </source>
</evidence>
<dbReference type="OrthoDB" id="7700260at2759"/>
<keyword evidence="4" id="KW-1185">Reference proteome</keyword>
<protein>
    <recommendedName>
        <fullName evidence="5">DUF4794 domain-containing protein</fullName>
    </recommendedName>
</protein>
<organism evidence="3 4">
    <name type="scientific">Drosophila mojavensis</name>
    <name type="common">Fruit fly</name>
    <dbReference type="NCBI Taxonomy" id="7230"/>
    <lineage>
        <taxon>Eukaryota</taxon>
        <taxon>Metazoa</taxon>
        <taxon>Ecdysozoa</taxon>
        <taxon>Arthropoda</taxon>
        <taxon>Hexapoda</taxon>
        <taxon>Insecta</taxon>
        <taxon>Pterygota</taxon>
        <taxon>Neoptera</taxon>
        <taxon>Endopterygota</taxon>
        <taxon>Diptera</taxon>
        <taxon>Brachycera</taxon>
        <taxon>Muscomorpha</taxon>
        <taxon>Ephydroidea</taxon>
        <taxon>Drosophilidae</taxon>
        <taxon>Drosophila</taxon>
    </lineage>
</organism>
<gene>
    <name evidence="3" type="primary">Dmoj\GI10375</name>
    <name evidence="3" type="ORF">Dmoj_GI10375</name>
</gene>
<reference evidence="3 4" key="1">
    <citation type="journal article" date="2007" name="Nature">
        <title>Evolution of genes and genomes on the Drosophila phylogeny.</title>
        <authorList>
            <consortium name="Drosophila 12 Genomes Consortium"/>
            <person name="Clark A.G."/>
            <person name="Eisen M.B."/>
            <person name="Smith D.R."/>
            <person name="Bergman C.M."/>
            <person name="Oliver B."/>
            <person name="Markow T.A."/>
            <person name="Kaufman T.C."/>
            <person name="Kellis M."/>
            <person name="Gelbart W."/>
            <person name="Iyer V.N."/>
            <person name="Pollard D.A."/>
            <person name="Sackton T.B."/>
            <person name="Larracuente A.M."/>
            <person name="Singh N.D."/>
            <person name="Abad J.P."/>
            <person name="Abt D.N."/>
            <person name="Adryan B."/>
            <person name="Aguade M."/>
            <person name="Akashi H."/>
            <person name="Anderson W.W."/>
            <person name="Aquadro C.F."/>
            <person name="Ardell D.H."/>
            <person name="Arguello R."/>
            <person name="Artieri C.G."/>
            <person name="Barbash D.A."/>
            <person name="Barker D."/>
            <person name="Barsanti P."/>
            <person name="Batterham P."/>
            <person name="Batzoglou S."/>
            <person name="Begun D."/>
            <person name="Bhutkar A."/>
            <person name="Blanco E."/>
            <person name="Bosak S.A."/>
            <person name="Bradley R.K."/>
            <person name="Brand A.D."/>
            <person name="Brent M.R."/>
            <person name="Brooks A.N."/>
            <person name="Brown R.H."/>
            <person name="Butlin R.K."/>
            <person name="Caggese C."/>
            <person name="Calvi B.R."/>
            <person name="Bernardo de Carvalho A."/>
            <person name="Caspi A."/>
            <person name="Castrezana S."/>
            <person name="Celniker S.E."/>
            <person name="Chang J.L."/>
            <person name="Chapple C."/>
            <person name="Chatterji S."/>
            <person name="Chinwalla A."/>
            <person name="Civetta A."/>
            <person name="Clifton S.W."/>
            <person name="Comeron J.M."/>
            <person name="Costello J.C."/>
            <person name="Coyne J.A."/>
            <person name="Daub J."/>
            <person name="David R.G."/>
            <person name="Delcher A.L."/>
            <person name="Delehaunty K."/>
            <person name="Do C.B."/>
            <person name="Ebling H."/>
            <person name="Edwards K."/>
            <person name="Eickbush T."/>
            <person name="Evans J.D."/>
            <person name="Filipski A."/>
            <person name="Findeiss S."/>
            <person name="Freyhult E."/>
            <person name="Fulton L."/>
            <person name="Fulton R."/>
            <person name="Garcia A.C."/>
            <person name="Gardiner A."/>
            <person name="Garfield D.A."/>
            <person name="Garvin B.E."/>
            <person name="Gibson G."/>
            <person name="Gilbert D."/>
            <person name="Gnerre S."/>
            <person name="Godfrey J."/>
            <person name="Good R."/>
            <person name="Gotea V."/>
            <person name="Gravely B."/>
            <person name="Greenberg A.J."/>
            <person name="Griffiths-Jones S."/>
            <person name="Gross S."/>
            <person name="Guigo R."/>
            <person name="Gustafson E.A."/>
            <person name="Haerty W."/>
            <person name="Hahn M.W."/>
            <person name="Halligan D.L."/>
            <person name="Halpern A.L."/>
            <person name="Halter G.M."/>
            <person name="Han M.V."/>
            <person name="Heger A."/>
            <person name="Hillier L."/>
            <person name="Hinrichs A.S."/>
            <person name="Holmes I."/>
            <person name="Hoskins R.A."/>
            <person name="Hubisz M.J."/>
            <person name="Hultmark D."/>
            <person name="Huntley M.A."/>
            <person name="Jaffe D.B."/>
            <person name="Jagadeeshan S."/>
            <person name="Jeck W.R."/>
            <person name="Johnson J."/>
            <person name="Jones C.D."/>
            <person name="Jordan W.C."/>
            <person name="Karpen G.H."/>
            <person name="Kataoka E."/>
            <person name="Keightley P.D."/>
            <person name="Kheradpour P."/>
            <person name="Kirkness E.F."/>
            <person name="Koerich L.B."/>
            <person name="Kristiansen K."/>
            <person name="Kudrna D."/>
            <person name="Kulathinal R.J."/>
            <person name="Kumar S."/>
            <person name="Kwok R."/>
            <person name="Lander E."/>
            <person name="Langley C.H."/>
            <person name="Lapoint R."/>
            <person name="Lazzaro B.P."/>
            <person name="Lee S.J."/>
            <person name="Levesque L."/>
            <person name="Li R."/>
            <person name="Lin C.F."/>
            <person name="Lin M.F."/>
            <person name="Lindblad-Toh K."/>
            <person name="Llopart A."/>
            <person name="Long M."/>
            <person name="Low L."/>
            <person name="Lozovsky E."/>
            <person name="Lu J."/>
            <person name="Luo M."/>
            <person name="Machado C.A."/>
            <person name="Makalowski W."/>
            <person name="Marzo M."/>
            <person name="Matsuda M."/>
            <person name="Matzkin L."/>
            <person name="McAllister B."/>
            <person name="McBride C.S."/>
            <person name="McKernan B."/>
            <person name="McKernan K."/>
            <person name="Mendez-Lago M."/>
            <person name="Minx P."/>
            <person name="Mollenhauer M.U."/>
            <person name="Montooth K."/>
            <person name="Mount S.M."/>
            <person name="Mu X."/>
            <person name="Myers E."/>
            <person name="Negre B."/>
            <person name="Newfeld S."/>
            <person name="Nielsen R."/>
            <person name="Noor M.A."/>
            <person name="O'Grady P."/>
            <person name="Pachter L."/>
            <person name="Papaceit M."/>
            <person name="Parisi M.J."/>
            <person name="Parisi M."/>
            <person name="Parts L."/>
            <person name="Pedersen J.S."/>
            <person name="Pesole G."/>
            <person name="Phillippy A.M."/>
            <person name="Ponting C.P."/>
            <person name="Pop M."/>
            <person name="Porcelli D."/>
            <person name="Powell J.R."/>
            <person name="Prohaska S."/>
            <person name="Pruitt K."/>
            <person name="Puig M."/>
            <person name="Quesneville H."/>
            <person name="Ram K.R."/>
            <person name="Rand D."/>
            <person name="Rasmussen M.D."/>
            <person name="Reed L.K."/>
            <person name="Reenan R."/>
            <person name="Reily A."/>
            <person name="Remington K.A."/>
            <person name="Rieger T.T."/>
            <person name="Ritchie M.G."/>
            <person name="Robin C."/>
            <person name="Rogers Y.H."/>
            <person name="Rohde C."/>
            <person name="Rozas J."/>
            <person name="Rubenfield M.J."/>
            <person name="Ruiz A."/>
            <person name="Russo S."/>
            <person name="Salzberg S.L."/>
            <person name="Sanchez-Gracia A."/>
            <person name="Saranga D.J."/>
            <person name="Sato H."/>
            <person name="Schaeffer S.W."/>
            <person name="Schatz M.C."/>
            <person name="Schlenke T."/>
            <person name="Schwartz R."/>
            <person name="Segarra C."/>
            <person name="Singh R.S."/>
            <person name="Sirot L."/>
            <person name="Sirota M."/>
            <person name="Sisneros N.B."/>
            <person name="Smith C.D."/>
            <person name="Smith T.F."/>
            <person name="Spieth J."/>
            <person name="Stage D.E."/>
            <person name="Stark A."/>
            <person name="Stephan W."/>
            <person name="Strausberg R.L."/>
            <person name="Strempel S."/>
            <person name="Sturgill D."/>
            <person name="Sutton G."/>
            <person name="Sutton G.G."/>
            <person name="Tao W."/>
            <person name="Teichmann S."/>
            <person name="Tobari Y.N."/>
            <person name="Tomimura Y."/>
            <person name="Tsolas J.M."/>
            <person name="Valente V.L."/>
            <person name="Venter E."/>
            <person name="Venter J.C."/>
            <person name="Vicario S."/>
            <person name="Vieira F.G."/>
            <person name="Vilella A.J."/>
            <person name="Villasante A."/>
            <person name="Walenz B."/>
            <person name="Wang J."/>
            <person name="Wasserman M."/>
            <person name="Watts T."/>
            <person name="Wilson D."/>
            <person name="Wilson R.K."/>
            <person name="Wing R.A."/>
            <person name="Wolfner M.F."/>
            <person name="Wong A."/>
            <person name="Wong G.K."/>
            <person name="Wu C.I."/>
            <person name="Wu G."/>
            <person name="Yamamoto D."/>
            <person name="Yang H.P."/>
            <person name="Yang S.P."/>
            <person name="Yorke J.A."/>
            <person name="Yoshida K."/>
            <person name="Zdobnov E."/>
            <person name="Zhang P."/>
            <person name="Zhang Y."/>
            <person name="Zimin A.V."/>
            <person name="Baldwin J."/>
            <person name="Abdouelleil A."/>
            <person name="Abdulkadir J."/>
            <person name="Abebe A."/>
            <person name="Abera B."/>
            <person name="Abreu J."/>
            <person name="Acer S.C."/>
            <person name="Aftuck L."/>
            <person name="Alexander A."/>
            <person name="An P."/>
            <person name="Anderson E."/>
            <person name="Anderson S."/>
            <person name="Arachi H."/>
            <person name="Azer M."/>
            <person name="Bachantsang P."/>
            <person name="Barry A."/>
            <person name="Bayul T."/>
            <person name="Berlin A."/>
            <person name="Bessette D."/>
            <person name="Bloom T."/>
            <person name="Blye J."/>
            <person name="Boguslavskiy L."/>
            <person name="Bonnet C."/>
            <person name="Boukhgalter B."/>
            <person name="Bourzgui I."/>
            <person name="Brown A."/>
            <person name="Cahill P."/>
            <person name="Channer S."/>
            <person name="Cheshatsang Y."/>
            <person name="Chuda L."/>
            <person name="Citroen M."/>
            <person name="Collymore A."/>
            <person name="Cooke P."/>
            <person name="Costello M."/>
            <person name="D'Aco K."/>
            <person name="Daza R."/>
            <person name="De Haan G."/>
            <person name="DeGray S."/>
            <person name="DeMaso C."/>
            <person name="Dhargay N."/>
            <person name="Dooley K."/>
            <person name="Dooley E."/>
            <person name="Doricent M."/>
            <person name="Dorje P."/>
            <person name="Dorjee K."/>
            <person name="Dupes A."/>
            <person name="Elong R."/>
            <person name="Falk J."/>
            <person name="Farina A."/>
            <person name="Faro S."/>
            <person name="Ferguson D."/>
            <person name="Fisher S."/>
            <person name="Foley C.D."/>
            <person name="Franke A."/>
            <person name="Friedrich D."/>
            <person name="Gadbois L."/>
            <person name="Gearin G."/>
            <person name="Gearin C.R."/>
            <person name="Giannoukos G."/>
            <person name="Goode T."/>
            <person name="Graham J."/>
            <person name="Grandbois E."/>
            <person name="Grewal S."/>
            <person name="Gyaltsen K."/>
            <person name="Hafez N."/>
            <person name="Hagos B."/>
            <person name="Hall J."/>
            <person name="Henson C."/>
            <person name="Hollinger A."/>
            <person name="Honan T."/>
            <person name="Huard M.D."/>
            <person name="Hughes L."/>
            <person name="Hurhula B."/>
            <person name="Husby M.E."/>
            <person name="Kamat A."/>
            <person name="Kanga B."/>
            <person name="Kashin S."/>
            <person name="Khazanovich D."/>
            <person name="Kisner P."/>
            <person name="Lance K."/>
            <person name="Lara M."/>
            <person name="Lee W."/>
            <person name="Lennon N."/>
            <person name="Letendre F."/>
            <person name="LeVine R."/>
            <person name="Lipovsky A."/>
            <person name="Liu X."/>
            <person name="Liu J."/>
            <person name="Liu S."/>
            <person name="Lokyitsang T."/>
            <person name="Lokyitsang Y."/>
            <person name="Lubonja R."/>
            <person name="Lui A."/>
            <person name="MacDonald P."/>
            <person name="Magnisalis V."/>
            <person name="Maru K."/>
            <person name="Matthews C."/>
            <person name="McCusker W."/>
            <person name="McDonough S."/>
            <person name="Mehta T."/>
            <person name="Meldrim J."/>
            <person name="Meneus L."/>
            <person name="Mihai O."/>
            <person name="Mihalev A."/>
            <person name="Mihova T."/>
            <person name="Mittelman R."/>
            <person name="Mlenga V."/>
            <person name="Montmayeur A."/>
            <person name="Mulrain L."/>
            <person name="Navidi A."/>
            <person name="Naylor J."/>
            <person name="Negash T."/>
            <person name="Nguyen T."/>
            <person name="Nguyen N."/>
            <person name="Nicol R."/>
            <person name="Norbu C."/>
            <person name="Norbu N."/>
            <person name="Novod N."/>
            <person name="O'Neill B."/>
            <person name="Osman S."/>
            <person name="Markiewicz E."/>
            <person name="Oyono O.L."/>
            <person name="Patti C."/>
            <person name="Phunkhang P."/>
            <person name="Pierre F."/>
            <person name="Priest M."/>
            <person name="Raghuraman S."/>
            <person name="Rege F."/>
            <person name="Reyes R."/>
            <person name="Rise C."/>
            <person name="Rogov P."/>
            <person name="Ross K."/>
            <person name="Ryan E."/>
            <person name="Settipalli S."/>
            <person name="Shea T."/>
            <person name="Sherpa N."/>
            <person name="Shi L."/>
            <person name="Shih D."/>
            <person name="Sparrow T."/>
            <person name="Spaulding J."/>
            <person name="Stalker J."/>
            <person name="Stange-Thomann N."/>
            <person name="Stavropoulos S."/>
            <person name="Stone C."/>
            <person name="Strader C."/>
            <person name="Tesfaye S."/>
            <person name="Thomson T."/>
            <person name="Thoulutsang Y."/>
            <person name="Thoulutsang D."/>
            <person name="Topham K."/>
            <person name="Topping I."/>
            <person name="Tsamla T."/>
            <person name="Vassiliev H."/>
            <person name="Vo A."/>
            <person name="Wangchuk T."/>
            <person name="Wangdi T."/>
            <person name="Weiand M."/>
            <person name="Wilkinson J."/>
            <person name="Wilson A."/>
            <person name="Yadav S."/>
            <person name="Young G."/>
            <person name="Yu Q."/>
            <person name="Zembek L."/>
            <person name="Zhong D."/>
            <person name="Zimmer A."/>
            <person name="Zwirko Z."/>
            <person name="Jaffe D.B."/>
            <person name="Alvarez P."/>
            <person name="Brockman W."/>
            <person name="Butler J."/>
            <person name="Chin C."/>
            <person name="Gnerre S."/>
            <person name="Grabherr M."/>
            <person name="Kleber M."/>
            <person name="Mauceli E."/>
            <person name="MacCallum I."/>
        </authorList>
    </citation>
    <scope>NUCLEOTIDE SEQUENCE [LARGE SCALE GENOMIC DNA]</scope>
    <source>
        <strain evidence="4">Tucson 15081-1352.22</strain>
    </source>
</reference>
<dbReference type="eggNOG" id="ENOG502S8A3">
    <property type="taxonomic scope" value="Eukaryota"/>
</dbReference>
<evidence type="ECO:0000313" key="3">
    <source>
        <dbReference type="EMBL" id="EDW16161.1"/>
    </source>
</evidence>
<proteinExistence type="predicted"/>
<dbReference type="KEGG" id="dmo:Dmoj_GI10375"/>
<dbReference type="Proteomes" id="UP000009192">
    <property type="component" value="Unassembled WGS sequence"/>
</dbReference>
<feature type="chain" id="PRO_5002813439" description="DUF4794 domain-containing protein" evidence="2">
    <location>
        <begin position="23"/>
        <end position="353"/>
    </location>
</feature>
<feature type="region of interest" description="Disordered" evidence="1">
    <location>
        <begin position="35"/>
        <end position="59"/>
    </location>
</feature>
<evidence type="ECO:0000256" key="1">
    <source>
        <dbReference type="SAM" id="MobiDB-lite"/>
    </source>
</evidence>
<sequence length="353" mass="38865">MSTHMANLRILLSLLLICSTQAANLSQLVKKQTQVKQPQQQQQQQQQAASHMAAAGQQYAHEAELPAEQQQDMKSEEEDDSYQMMHEFKQDSRMPASATNFAWNPYTAAAAAAATAAANPFESMAPPAPALPMPKMLPFIGYAQPLLIPFPLYIAPDMFYPSYPGASNDLEDVVMSRAAGDRRPSAAQAARNSPIYYVRLPPTPYMFVPTNLAPTPFANSFSPLLTYQPMPTFSTFGSVFNLPVNFLANGKPSGIYQMNGAAGDMASYTPGYGSNFNLRPPTPTNPYRPPPAANYGHAPQQQGFGLASLPAPQQDSKLTSLKRPFLFNGRPEDIYILPNNMNSLYNYNEQNYY</sequence>
<evidence type="ECO:0000256" key="2">
    <source>
        <dbReference type="SAM" id="SignalP"/>
    </source>
</evidence>
<name>B4K5D5_DROMO</name>
<dbReference type="InParanoid" id="B4K5D5"/>